<dbReference type="EMBL" id="PP938272">
    <property type="protein sequence ID" value="XCA48799.1"/>
    <property type="molecule type" value="Genomic_DNA"/>
</dbReference>
<evidence type="ECO:0000259" key="2">
    <source>
        <dbReference type="Pfam" id="PF07693"/>
    </source>
</evidence>
<dbReference type="Pfam" id="PF07693">
    <property type="entry name" value="KAP_NTPase"/>
    <property type="match status" value="1"/>
</dbReference>
<dbReference type="InterPro" id="IPR027417">
    <property type="entry name" value="P-loop_NTPase"/>
</dbReference>
<evidence type="ECO:0000256" key="1">
    <source>
        <dbReference type="SAM" id="MobiDB-lite"/>
    </source>
</evidence>
<reference evidence="3" key="1">
    <citation type="submission" date="2024-06" db="EMBL/GenBank/DDBJ databases">
        <authorList>
            <person name="Guo B."/>
        </authorList>
    </citation>
    <scope>NUCLEOTIDE SEQUENCE</scope>
</reference>
<dbReference type="Gene3D" id="3.40.50.300">
    <property type="entry name" value="P-loop containing nucleotide triphosphate hydrolases"/>
    <property type="match status" value="1"/>
</dbReference>
<proteinExistence type="predicted"/>
<evidence type="ECO:0000313" key="3">
    <source>
        <dbReference type="EMBL" id="XCA48799.1"/>
    </source>
</evidence>
<organism evidence="3">
    <name type="scientific">Bacillus phage PHBA67-T</name>
    <dbReference type="NCBI Taxonomy" id="3233536"/>
    <lineage>
        <taxon>Viruses</taxon>
        <taxon>Duplodnaviria</taxon>
        <taxon>Heunggongvirae</taxon>
        <taxon>Uroviricota</taxon>
        <taxon>Caudoviricetes</taxon>
    </lineage>
</organism>
<feature type="region of interest" description="Disordered" evidence="1">
    <location>
        <begin position="217"/>
        <end position="237"/>
    </location>
</feature>
<feature type="domain" description="KAP NTPase" evidence="2">
    <location>
        <begin position="13"/>
        <end position="199"/>
    </location>
</feature>
<sequence length="707" mass="82987">MQTSSSESMQYIVDSILDYIERDKTNHAILLNGKWGSGKTYFWENVLKEKIEAKEKKNKGIWRFKKEVDVKKRNAIYVSLYGVNNVEEINKKIFLGKWEKLEKVTENKIVGGVTEIAKAILGSAKNMELPFIKGMEVPNIDYRQFLNFTNTVLCFDDLERASIDINEVLGYINNFVEHDGIKVILIANENEIEAKLNDKNFELKMLTTCFYTGMKDESNSDTNSHSNTNSNLNINSNSNKEEISKSELITRNLKDLFQKKNEYKRIKEKLIGKTLTLQLDEKVLIEDIVVQTSNEKQDLQKFLEDNLTTIEDTYRESDSKNIRILKQALEDFDLIYQNCKESDYKSDAMLRSILKFVLAASYEIKTNIQNNEELERINSHKDFIDATGLSGMLGGKTMEFPKKFKNKYYNGRNLFYQRAFFKFAEVLIRKGIFNKKLFEEEMDSFQLEQKELEQEEIKIQNSYIEFIMGDYWFVPDDKFEELEQKIYNKLKNGEIHFTWYFRAYQMYESLIRDKIISKDKKDIKQELMEGLEKAGERGSYTESSIAMFYNEGKSDEETLKEFKEKIIEINDGWRVKKEKEYVQFLMGLMRTDFHSFAVKMNQYHSNIPFFAYCDPEELCGNLINLSANDINTIRGLIIQRKDLVDENHYSNLQMEFPNLKETKCKLNAEINSRTMTPRLALLKCLVKDIEEFENKVNRLNSTSQSTL</sequence>
<name>A0AAU7YNN0_9CAUD</name>
<accession>A0AAU7YNN0</accession>
<feature type="compositionally biased region" description="Low complexity" evidence="1">
    <location>
        <begin position="220"/>
        <end position="237"/>
    </location>
</feature>
<gene>
    <name evidence="3" type="ORF">PMBFJFDG_00080</name>
</gene>
<dbReference type="InterPro" id="IPR011646">
    <property type="entry name" value="KAP_P-loop"/>
</dbReference>
<protein>
    <recommendedName>
        <fullName evidence="2">KAP NTPase domain-containing protein</fullName>
    </recommendedName>
</protein>
<dbReference type="SUPFAM" id="SSF52540">
    <property type="entry name" value="P-loop containing nucleoside triphosphate hydrolases"/>
    <property type="match status" value="1"/>
</dbReference>